<feature type="compositionally biased region" description="Low complexity" evidence="1">
    <location>
        <begin position="26"/>
        <end position="40"/>
    </location>
</feature>
<keyword evidence="3" id="KW-1185">Reference proteome</keyword>
<dbReference type="Proteomes" id="UP000002366">
    <property type="component" value="Chromosome"/>
</dbReference>
<accession>D5EEN3</accession>
<proteinExistence type="predicted"/>
<dbReference type="HOGENOM" id="CLU_2257810_0_0_0"/>
<feature type="compositionally biased region" description="Basic residues" evidence="1">
    <location>
        <begin position="80"/>
        <end position="96"/>
    </location>
</feature>
<dbReference type="AlphaFoldDB" id="D5EEN3"/>
<dbReference type="EMBL" id="CP001997">
    <property type="protein sequence ID" value="ADE57015.1"/>
    <property type="molecule type" value="Genomic_DNA"/>
</dbReference>
<name>D5EEN3_AMICL</name>
<reference evidence="2 3" key="1">
    <citation type="journal article" date="2010" name="Stand. Genomic Sci.">
        <title>Complete genome sequence of Aminobacterium colombiense type strain (ALA-1).</title>
        <authorList>
            <person name="Chertkov O."/>
            <person name="Sikorski J."/>
            <person name="Brambilla E."/>
            <person name="Lapidus A."/>
            <person name="Copeland A."/>
            <person name="Glavina Del Rio T."/>
            <person name="Nolan M."/>
            <person name="Lucas S."/>
            <person name="Tice H."/>
            <person name="Cheng J.F."/>
            <person name="Han C."/>
            <person name="Detter J.C."/>
            <person name="Bruce D."/>
            <person name="Tapia R."/>
            <person name="Goodwin L."/>
            <person name="Pitluck S."/>
            <person name="Liolios K."/>
            <person name="Ivanova N."/>
            <person name="Mavromatis K."/>
            <person name="Ovchinnikova G."/>
            <person name="Pati A."/>
            <person name="Chen A."/>
            <person name="Palaniappan K."/>
            <person name="Land M."/>
            <person name="Hauser L."/>
            <person name="Chang Y.J."/>
            <person name="Jeffries C.D."/>
            <person name="Spring S."/>
            <person name="Rohde M."/>
            <person name="Goker M."/>
            <person name="Bristow J."/>
            <person name="Eisen J.A."/>
            <person name="Markowitz V."/>
            <person name="Hugenholtz P."/>
            <person name="Kyrpides N.C."/>
            <person name="Klenk H.P."/>
        </authorList>
    </citation>
    <scope>NUCLEOTIDE SEQUENCE [LARGE SCALE GENOMIC DNA]</scope>
    <source>
        <strain evidence="3">DSM 12261 / ALA-1</strain>
    </source>
</reference>
<feature type="region of interest" description="Disordered" evidence="1">
    <location>
        <begin position="26"/>
        <end position="103"/>
    </location>
</feature>
<dbReference type="KEGG" id="aco:Amico_0884"/>
<evidence type="ECO:0000313" key="3">
    <source>
        <dbReference type="Proteomes" id="UP000002366"/>
    </source>
</evidence>
<evidence type="ECO:0000313" key="2">
    <source>
        <dbReference type="EMBL" id="ADE57015.1"/>
    </source>
</evidence>
<organism evidence="2 3">
    <name type="scientific">Aminobacterium colombiense (strain DSM 12261 / ALA-1)</name>
    <dbReference type="NCBI Taxonomy" id="572547"/>
    <lineage>
        <taxon>Bacteria</taxon>
        <taxon>Thermotogati</taxon>
        <taxon>Synergistota</taxon>
        <taxon>Synergistia</taxon>
        <taxon>Synergistales</taxon>
        <taxon>Aminobacteriaceae</taxon>
        <taxon>Aminobacterium</taxon>
    </lineage>
</organism>
<sequence>MSKRYRVTVDGTSYDVTVEDLGGASAPVSVAAPAPSAAPAAPRPSGPGSGTSPRGSGAGSVGRGRHRHRGPHAGQDPSGQRKRWNGGERRRRSPHPRSHEDGE</sequence>
<dbReference type="STRING" id="572547.Amico_0884"/>
<gene>
    <name evidence="2" type="ordered locus">Amico_0884</name>
</gene>
<protein>
    <submittedName>
        <fullName evidence="2">Uncharacterized protein</fullName>
    </submittedName>
</protein>
<evidence type="ECO:0000256" key="1">
    <source>
        <dbReference type="SAM" id="MobiDB-lite"/>
    </source>
</evidence>